<evidence type="ECO:0000313" key="17">
    <source>
        <dbReference type="EMBL" id="MCA9387039.1"/>
    </source>
</evidence>
<dbReference type="InterPro" id="IPR001182">
    <property type="entry name" value="FtsW/RodA"/>
</dbReference>
<evidence type="ECO:0000256" key="2">
    <source>
        <dbReference type="ARBA" id="ARBA00022676"/>
    </source>
</evidence>
<comment type="catalytic activity">
    <reaction evidence="15">
        <text>[GlcNAc-(1-&gt;4)-Mur2Ac(oyl-L-Ala-gamma-D-Glu-L-Lys-D-Ala-D-Ala)](n)-di-trans,octa-cis-undecaprenyl diphosphate + beta-D-GlcNAc-(1-&gt;4)-Mur2Ac(oyl-L-Ala-gamma-D-Glu-L-Lys-D-Ala-D-Ala)-di-trans,octa-cis-undecaprenyl diphosphate = [GlcNAc-(1-&gt;4)-Mur2Ac(oyl-L-Ala-gamma-D-Glu-L-Lys-D-Ala-D-Ala)](n+1)-di-trans,octa-cis-undecaprenyl diphosphate + di-trans,octa-cis-undecaprenyl diphosphate + H(+)</text>
        <dbReference type="Rhea" id="RHEA:23708"/>
        <dbReference type="Rhea" id="RHEA-COMP:9602"/>
        <dbReference type="Rhea" id="RHEA-COMP:9603"/>
        <dbReference type="ChEBI" id="CHEBI:15378"/>
        <dbReference type="ChEBI" id="CHEBI:58405"/>
        <dbReference type="ChEBI" id="CHEBI:60033"/>
        <dbReference type="ChEBI" id="CHEBI:78435"/>
        <dbReference type="EC" id="2.4.99.28"/>
    </reaction>
</comment>
<feature type="transmembrane region" description="Helical" evidence="16">
    <location>
        <begin position="360"/>
        <end position="380"/>
    </location>
</feature>
<feature type="transmembrane region" description="Helical" evidence="16">
    <location>
        <begin position="186"/>
        <end position="202"/>
    </location>
</feature>
<evidence type="ECO:0000256" key="9">
    <source>
        <dbReference type="ARBA" id="ARBA00032370"/>
    </source>
</evidence>
<dbReference type="Pfam" id="PF01098">
    <property type="entry name" value="FTSW_RODA_SPOVE"/>
    <property type="match status" value="1"/>
</dbReference>
<evidence type="ECO:0000256" key="15">
    <source>
        <dbReference type="ARBA" id="ARBA00049902"/>
    </source>
</evidence>
<keyword evidence="8 16" id="KW-0472">Membrane</keyword>
<keyword evidence="5" id="KW-0133">Cell shape</keyword>
<dbReference type="AlphaFoldDB" id="A0A955RLG2"/>
<evidence type="ECO:0000256" key="11">
    <source>
        <dbReference type="ARBA" id="ARBA00038053"/>
    </source>
</evidence>
<dbReference type="GO" id="GO:0051301">
    <property type="term" value="P:cell division"/>
    <property type="evidence" value="ECO:0007669"/>
    <property type="project" value="InterPro"/>
</dbReference>
<organism evidence="17 18">
    <name type="scientific">Candidatus Dojkabacteria bacterium</name>
    <dbReference type="NCBI Taxonomy" id="2099670"/>
    <lineage>
        <taxon>Bacteria</taxon>
        <taxon>Candidatus Dojkabacteria</taxon>
    </lineage>
</organism>
<keyword evidence="4 16" id="KW-0812">Transmembrane</keyword>
<dbReference type="GO" id="GO:0015648">
    <property type="term" value="F:lipid-linked peptidoglycan transporter activity"/>
    <property type="evidence" value="ECO:0007669"/>
    <property type="project" value="TreeGrafter"/>
</dbReference>
<keyword evidence="6" id="KW-0573">Peptidoglycan synthesis</keyword>
<dbReference type="GO" id="GO:0005886">
    <property type="term" value="C:plasma membrane"/>
    <property type="evidence" value="ECO:0007669"/>
    <property type="project" value="TreeGrafter"/>
</dbReference>
<dbReference type="EMBL" id="JAGQLF010000039">
    <property type="protein sequence ID" value="MCA9387039.1"/>
    <property type="molecule type" value="Genomic_DNA"/>
</dbReference>
<feature type="transmembrane region" description="Helical" evidence="16">
    <location>
        <begin position="264"/>
        <end position="283"/>
    </location>
</feature>
<evidence type="ECO:0000256" key="6">
    <source>
        <dbReference type="ARBA" id="ARBA00022984"/>
    </source>
</evidence>
<protein>
    <recommendedName>
        <fullName evidence="12">Probable peptidoglycan glycosyltransferase FtsW</fullName>
        <ecNumber evidence="14">2.4.99.28</ecNumber>
    </recommendedName>
    <alternativeName>
        <fullName evidence="13">Cell division protein FtsW</fullName>
    </alternativeName>
    <alternativeName>
        <fullName evidence="10">Cell wall polymerase</fullName>
    </alternativeName>
    <alternativeName>
        <fullName evidence="9">Peptidoglycan polymerase</fullName>
    </alternativeName>
</protein>
<dbReference type="GO" id="GO:0008955">
    <property type="term" value="F:peptidoglycan glycosyltransferase activity"/>
    <property type="evidence" value="ECO:0007669"/>
    <property type="project" value="UniProtKB-EC"/>
</dbReference>
<keyword evidence="7 16" id="KW-1133">Transmembrane helix</keyword>
<reference evidence="17" key="2">
    <citation type="journal article" date="2021" name="Microbiome">
        <title>Successional dynamics and alternative stable states in a saline activated sludge microbial community over 9 years.</title>
        <authorList>
            <person name="Wang Y."/>
            <person name="Ye J."/>
            <person name="Ju F."/>
            <person name="Liu L."/>
            <person name="Boyd J.A."/>
            <person name="Deng Y."/>
            <person name="Parks D.H."/>
            <person name="Jiang X."/>
            <person name="Yin X."/>
            <person name="Woodcroft B.J."/>
            <person name="Tyson G.W."/>
            <person name="Hugenholtz P."/>
            <person name="Polz M.F."/>
            <person name="Zhang T."/>
        </authorList>
    </citation>
    <scope>NUCLEOTIDE SEQUENCE</scope>
    <source>
        <strain evidence="17">HKST-UBA09</strain>
    </source>
</reference>
<comment type="similarity">
    <text evidence="11">Belongs to the SEDS family. FtsW subfamily.</text>
</comment>
<dbReference type="PANTHER" id="PTHR30474:SF2">
    <property type="entry name" value="PEPTIDOGLYCAN GLYCOSYLTRANSFERASE FTSW-RELATED"/>
    <property type="match status" value="1"/>
</dbReference>
<evidence type="ECO:0000256" key="7">
    <source>
        <dbReference type="ARBA" id="ARBA00022989"/>
    </source>
</evidence>
<feature type="transmembrane region" description="Helical" evidence="16">
    <location>
        <begin position="426"/>
        <end position="447"/>
    </location>
</feature>
<evidence type="ECO:0000256" key="16">
    <source>
        <dbReference type="SAM" id="Phobius"/>
    </source>
</evidence>
<evidence type="ECO:0000256" key="4">
    <source>
        <dbReference type="ARBA" id="ARBA00022692"/>
    </source>
</evidence>
<dbReference type="Proteomes" id="UP000714915">
    <property type="component" value="Unassembled WGS sequence"/>
</dbReference>
<accession>A0A955RLG2</accession>
<dbReference type="GO" id="GO:0009252">
    <property type="term" value="P:peptidoglycan biosynthetic process"/>
    <property type="evidence" value="ECO:0007669"/>
    <property type="project" value="UniProtKB-KW"/>
</dbReference>
<evidence type="ECO:0000256" key="1">
    <source>
        <dbReference type="ARBA" id="ARBA00004141"/>
    </source>
</evidence>
<feature type="transmembrane region" description="Helical" evidence="16">
    <location>
        <begin position="241"/>
        <end position="257"/>
    </location>
</feature>
<dbReference type="EC" id="2.4.99.28" evidence="14"/>
<evidence type="ECO:0000256" key="12">
    <source>
        <dbReference type="ARBA" id="ARBA00041185"/>
    </source>
</evidence>
<feature type="transmembrane region" description="Helical" evidence="16">
    <location>
        <begin position="214"/>
        <end position="235"/>
    </location>
</feature>
<evidence type="ECO:0000256" key="8">
    <source>
        <dbReference type="ARBA" id="ARBA00023136"/>
    </source>
</evidence>
<feature type="transmembrane region" description="Helical" evidence="16">
    <location>
        <begin position="103"/>
        <end position="122"/>
    </location>
</feature>
<comment type="subcellular location">
    <subcellularLocation>
        <location evidence="1">Membrane</location>
        <topology evidence="1">Multi-pass membrane protein</topology>
    </subcellularLocation>
</comment>
<evidence type="ECO:0000256" key="10">
    <source>
        <dbReference type="ARBA" id="ARBA00033270"/>
    </source>
</evidence>
<evidence type="ECO:0000256" key="14">
    <source>
        <dbReference type="ARBA" id="ARBA00044770"/>
    </source>
</evidence>
<keyword evidence="2" id="KW-0328">Glycosyltransferase</keyword>
<evidence type="ECO:0000256" key="13">
    <source>
        <dbReference type="ARBA" id="ARBA00041418"/>
    </source>
</evidence>
<gene>
    <name evidence="17" type="ORF">KC669_03320</name>
</gene>
<comment type="caution">
    <text evidence="17">The sequence shown here is derived from an EMBL/GenBank/DDBJ whole genome shotgun (WGS) entry which is preliminary data.</text>
</comment>
<name>A0A955RLG2_9BACT</name>
<evidence type="ECO:0000313" key="18">
    <source>
        <dbReference type="Proteomes" id="UP000714915"/>
    </source>
</evidence>
<dbReference type="PANTHER" id="PTHR30474">
    <property type="entry name" value="CELL CYCLE PROTEIN"/>
    <property type="match status" value="1"/>
</dbReference>
<dbReference type="GO" id="GO:0032153">
    <property type="term" value="C:cell division site"/>
    <property type="evidence" value="ECO:0007669"/>
    <property type="project" value="TreeGrafter"/>
</dbReference>
<feature type="transmembrane region" description="Helical" evidence="16">
    <location>
        <begin position="392"/>
        <end position="420"/>
    </location>
</feature>
<reference evidence="17" key="1">
    <citation type="submission" date="2020-04" db="EMBL/GenBank/DDBJ databases">
        <authorList>
            <person name="Zhang T."/>
        </authorList>
    </citation>
    <scope>NUCLEOTIDE SEQUENCE</scope>
    <source>
        <strain evidence="17">HKST-UBA09</strain>
    </source>
</reference>
<keyword evidence="3" id="KW-0808">Transferase</keyword>
<dbReference type="GO" id="GO:0008360">
    <property type="term" value="P:regulation of cell shape"/>
    <property type="evidence" value="ECO:0007669"/>
    <property type="project" value="UniProtKB-KW"/>
</dbReference>
<proteinExistence type="inferred from homology"/>
<sequence length="454" mass="50427">MFSLFSKKKSRKSQRLSFFKRFKRKKVSNKSSYRTRSRSEKKKRSNILKSFLHLNDTPDLGVLGIVFFFCIGGLIMIFSASAYYAYSDSAIGDSFFYFKRQLIWLILGAILGYVFFLMPLSYLKKITPIIFGVGIILLLYILPEALLGKTLPDGTTSGLQMPLVEALNGAPRWINLQFFYLQPSELVKFGFILYIVSWLCRLDLEKKFKDRDAYFSKVIIPFLLLLGGVSSLILLQRDFDTTVILVLAIMTIYFVSGSSKHHTLGSIWILATSMFVGSIALFMEGYRRARVETFFHVFRYGPNSSAAVTQEAGFQVFNGLVGLASGGFAGNGYGESIIKQGYLQQAAYTDSIFSVIGEEFGFIGTLLVTVGFLYLGSRGLNIARNAKTNFGALTAVGMTSLIVIQGFLNIAAVAVIIPFGGMPLPFFTYGGSSTMITLMAIGVLLNISKKQNQK</sequence>
<feature type="transmembrane region" description="Helical" evidence="16">
    <location>
        <begin position="129"/>
        <end position="147"/>
    </location>
</feature>
<evidence type="ECO:0000256" key="5">
    <source>
        <dbReference type="ARBA" id="ARBA00022960"/>
    </source>
</evidence>
<evidence type="ECO:0000256" key="3">
    <source>
        <dbReference type="ARBA" id="ARBA00022679"/>
    </source>
</evidence>